<feature type="compositionally biased region" description="Acidic residues" evidence="1">
    <location>
        <begin position="79"/>
        <end position="95"/>
    </location>
</feature>
<protein>
    <submittedName>
        <fullName evidence="2">Uncharacterized protein</fullName>
    </submittedName>
</protein>
<feature type="region of interest" description="Disordered" evidence="1">
    <location>
        <begin position="1"/>
        <end position="100"/>
    </location>
</feature>
<sequence length="130" mass="14397">MPSEHHSKTDISLPRIHTGEGANQASETIKNLLEGAFDDEDNKGRTRLQRRVKKVDKPEKETNSLADKLAAGSVKQTEEAAEEDGEEEEEEEDGTADSMTVKLLPHQVDSVSWMIDKEIGARKTKGVLIN</sequence>
<evidence type="ECO:0000256" key="1">
    <source>
        <dbReference type="SAM" id="MobiDB-lite"/>
    </source>
</evidence>
<dbReference type="AlphaFoldDB" id="A0A0F4G7A4"/>
<feature type="compositionally biased region" description="Basic residues" evidence="1">
    <location>
        <begin position="45"/>
        <end position="54"/>
    </location>
</feature>
<accession>A0A0F4G7A4</accession>
<organism evidence="2 3">
    <name type="scientific">Zymoseptoria brevis</name>
    <dbReference type="NCBI Taxonomy" id="1047168"/>
    <lineage>
        <taxon>Eukaryota</taxon>
        <taxon>Fungi</taxon>
        <taxon>Dikarya</taxon>
        <taxon>Ascomycota</taxon>
        <taxon>Pezizomycotina</taxon>
        <taxon>Dothideomycetes</taxon>
        <taxon>Dothideomycetidae</taxon>
        <taxon>Mycosphaerellales</taxon>
        <taxon>Mycosphaerellaceae</taxon>
        <taxon>Zymoseptoria</taxon>
    </lineage>
</organism>
<dbReference type="OrthoDB" id="423559at2759"/>
<dbReference type="STRING" id="1047168.A0A0F4G7A4"/>
<dbReference type="Proteomes" id="UP000033647">
    <property type="component" value="Unassembled WGS sequence"/>
</dbReference>
<evidence type="ECO:0000313" key="3">
    <source>
        <dbReference type="Proteomes" id="UP000033647"/>
    </source>
</evidence>
<proteinExistence type="predicted"/>
<dbReference type="EMBL" id="LAFY01004314">
    <property type="protein sequence ID" value="KJX93251.1"/>
    <property type="molecule type" value="Genomic_DNA"/>
</dbReference>
<name>A0A0F4G7A4_9PEZI</name>
<gene>
    <name evidence="2" type="ORF">TI39_contig4355g00001</name>
</gene>
<comment type="caution">
    <text evidence="2">The sequence shown here is derived from an EMBL/GenBank/DDBJ whole genome shotgun (WGS) entry which is preliminary data.</text>
</comment>
<evidence type="ECO:0000313" key="2">
    <source>
        <dbReference type="EMBL" id="KJX93251.1"/>
    </source>
</evidence>
<keyword evidence="3" id="KW-1185">Reference proteome</keyword>
<reference evidence="2 3" key="1">
    <citation type="submission" date="2015-03" db="EMBL/GenBank/DDBJ databases">
        <title>RNA-seq based gene annotation and comparative genomics of four Zymoseptoria species reveal species-specific pathogenicity related genes and transposable element activity.</title>
        <authorList>
            <person name="Grandaubert J."/>
            <person name="Bhattacharyya A."/>
            <person name="Stukenbrock E.H."/>
        </authorList>
    </citation>
    <scope>NUCLEOTIDE SEQUENCE [LARGE SCALE GENOMIC DNA]</scope>
    <source>
        <strain evidence="2 3">Zb18110</strain>
    </source>
</reference>